<dbReference type="SUPFAM" id="SSF158472">
    <property type="entry name" value="HAMP domain-like"/>
    <property type="match status" value="1"/>
</dbReference>
<dbReference type="SMART" id="SM00387">
    <property type="entry name" value="HATPase_c"/>
    <property type="match status" value="1"/>
</dbReference>
<feature type="transmembrane region" description="Helical" evidence="11">
    <location>
        <begin position="20"/>
        <end position="43"/>
    </location>
</feature>
<dbReference type="CDD" id="cd06225">
    <property type="entry name" value="HAMP"/>
    <property type="match status" value="1"/>
</dbReference>
<evidence type="ECO:0000313" key="14">
    <source>
        <dbReference type="EMBL" id="MBB2172968.1"/>
    </source>
</evidence>
<keyword evidence="8 11" id="KW-1133">Transmembrane helix</keyword>
<dbReference type="InterPro" id="IPR050428">
    <property type="entry name" value="TCS_sensor_his_kinase"/>
</dbReference>
<sequence length="467" mass="50518">MDGQADGTPSRLSVLRSSSFRIVALFAACCFICGMTVTALSGYRSLHSLTRQIHEAIANERDEALSGVSSRDVAHLTSAIRSAIRSDPTVYYLLQDAHGRTVAGNMRDLPRIDGPRHLSWTWFPLPPDGHPVVGQGQVLDDGGYFFVGMDGASLRSMRRDVWLTLVWSGGGFLLIGLGGGFVLSRLVLRRIETISQTARDIMRGDISRRIVLNATNDEFEHLAGSLNAMLDRNEAQIASIRQVTNDIAHDMRRPLARLGEQLDMAAEATAPQDRVRAITRSMACLDEALEIFSTLLKLAQIEADDRAPDPQRLPVADLLASLAGLYGPVAEDHGQTLVLVPPEGGLELDGNRVLLTQVLANLIENAINHSPAGTRITVTARRAAGKVVLAVADTGPGIPAHERERVFGKMVRLDGSRATPGTGLGLSMVRAIVRLHCGEIRLLDNAPHGLRCEVTMPATTGAHRNGW</sequence>
<evidence type="ECO:0000256" key="7">
    <source>
        <dbReference type="ARBA" id="ARBA00022777"/>
    </source>
</evidence>
<dbReference type="EC" id="2.7.13.3" evidence="3"/>
<keyword evidence="7 14" id="KW-0418">Kinase</keyword>
<evidence type="ECO:0000259" key="13">
    <source>
        <dbReference type="PROSITE" id="PS50885"/>
    </source>
</evidence>
<keyword evidence="6 11" id="KW-0812">Transmembrane</keyword>
<dbReference type="Proteomes" id="UP000577891">
    <property type="component" value="Unassembled WGS sequence"/>
</dbReference>
<comment type="caution">
    <text evidence="14">The sequence shown here is derived from an EMBL/GenBank/DDBJ whole genome shotgun (WGS) entry which is preliminary data.</text>
</comment>
<comment type="subcellular location">
    <subcellularLocation>
        <location evidence="2">Membrane</location>
    </subcellularLocation>
</comment>
<dbReference type="Gene3D" id="6.10.340.10">
    <property type="match status" value="1"/>
</dbReference>
<dbReference type="PROSITE" id="PS50885">
    <property type="entry name" value="HAMP"/>
    <property type="match status" value="1"/>
</dbReference>
<keyword evidence="15" id="KW-1185">Reference proteome</keyword>
<dbReference type="SMART" id="SM00388">
    <property type="entry name" value="HisKA"/>
    <property type="match status" value="1"/>
</dbReference>
<dbReference type="InterPro" id="IPR003594">
    <property type="entry name" value="HATPase_dom"/>
</dbReference>
<dbReference type="PRINTS" id="PR00344">
    <property type="entry name" value="BCTRLSENSOR"/>
</dbReference>
<keyword evidence="9" id="KW-0902">Two-component regulatory system</keyword>
<dbReference type="InterPro" id="IPR004358">
    <property type="entry name" value="Sig_transdc_His_kin-like_C"/>
</dbReference>
<dbReference type="Pfam" id="PF00672">
    <property type="entry name" value="HAMP"/>
    <property type="match status" value="1"/>
</dbReference>
<evidence type="ECO:0000259" key="12">
    <source>
        <dbReference type="PROSITE" id="PS50109"/>
    </source>
</evidence>
<keyword evidence="4" id="KW-0597">Phosphoprotein</keyword>
<dbReference type="Pfam" id="PF02518">
    <property type="entry name" value="HATPase_c"/>
    <property type="match status" value="1"/>
</dbReference>
<dbReference type="GO" id="GO:0000155">
    <property type="term" value="F:phosphorelay sensor kinase activity"/>
    <property type="evidence" value="ECO:0007669"/>
    <property type="project" value="InterPro"/>
</dbReference>
<dbReference type="InterPro" id="IPR003661">
    <property type="entry name" value="HisK_dim/P_dom"/>
</dbReference>
<gene>
    <name evidence="14" type="ORF">HLH35_12710</name>
</gene>
<name>A0A7W4J1G5_9PROT</name>
<feature type="transmembrane region" description="Helical" evidence="11">
    <location>
        <begin position="161"/>
        <end position="183"/>
    </location>
</feature>
<dbReference type="PROSITE" id="PS50109">
    <property type="entry name" value="HIS_KIN"/>
    <property type="match status" value="1"/>
</dbReference>
<feature type="domain" description="HAMP" evidence="13">
    <location>
        <begin position="185"/>
        <end position="238"/>
    </location>
</feature>
<evidence type="ECO:0000256" key="8">
    <source>
        <dbReference type="ARBA" id="ARBA00022989"/>
    </source>
</evidence>
<accession>A0A7W4J1G5</accession>
<dbReference type="InterPro" id="IPR036097">
    <property type="entry name" value="HisK_dim/P_sf"/>
</dbReference>
<evidence type="ECO:0000256" key="2">
    <source>
        <dbReference type="ARBA" id="ARBA00004370"/>
    </source>
</evidence>
<dbReference type="InterPro" id="IPR005467">
    <property type="entry name" value="His_kinase_dom"/>
</dbReference>
<keyword evidence="10 11" id="KW-0472">Membrane</keyword>
<evidence type="ECO:0000256" key="4">
    <source>
        <dbReference type="ARBA" id="ARBA00022553"/>
    </source>
</evidence>
<dbReference type="SUPFAM" id="SSF47384">
    <property type="entry name" value="Homodimeric domain of signal transducing histidine kinase"/>
    <property type="match status" value="1"/>
</dbReference>
<dbReference type="GO" id="GO:0005886">
    <property type="term" value="C:plasma membrane"/>
    <property type="evidence" value="ECO:0007669"/>
    <property type="project" value="TreeGrafter"/>
</dbReference>
<protein>
    <recommendedName>
        <fullName evidence="3">histidine kinase</fullName>
        <ecNumber evidence="3">2.7.13.3</ecNumber>
    </recommendedName>
</protein>
<dbReference type="SUPFAM" id="SSF55874">
    <property type="entry name" value="ATPase domain of HSP90 chaperone/DNA topoisomerase II/histidine kinase"/>
    <property type="match status" value="1"/>
</dbReference>
<evidence type="ECO:0000256" key="6">
    <source>
        <dbReference type="ARBA" id="ARBA00022692"/>
    </source>
</evidence>
<dbReference type="SMART" id="SM00304">
    <property type="entry name" value="HAMP"/>
    <property type="match status" value="1"/>
</dbReference>
<dbReference type="AlphaFoldDB" id="A0A7W4J1G5"/>
<organism evidence="14 15">
    <name type="scientific">Gluconacetobacter asukensis</name>
    <dbReference type="NCBI Taxonomy" id="1017181"/>
    <lineage>
        <taxon>Bacteria</taxon>
        <taxon>Pseudomonadati</taxon>
        <taxon>Pseudomonadota</taxon>
        <taxon>Alphaproteobacteria</taxon>
        <taxon>Acetobacterales</taxon>
        <taxon>Acetobacteraceae</taxon>
        <taxon>Gluconacetobacter</taxon>
    </lineage>
</organism>
<keyword evidence="5" id="KW-0808">Transferase</keyword>
<feature type="domain" description="Histidine kinase" evidence="12">
    <location>
        <begin position="246"/>
        <end position="460"/>
    </location>
</feature>
<dbReference type="InterPro" id="IPR036890">
    <property type="entry name" value="HATPase_C_sf"/>
</dbReference>
<evidence type="ECO:0000256" key="10">
    <source>
        <dbReference type="ARBA" id="ARBA00023136"/>
    </source>
</evidence>
<reference evidence="14 15" key="1">
    <citation type="submission" date="2020-04" db="EMBL/GenBank/DDBJ databases">
        <title>Description of novel Gluconacetobacter.</title>
        <authorList>
            <person name="Sombolestani A."/>
        </authorList>
    </citation>
    <scope>NUCLEOTIDE SEQUENCE [LARGE SCALE GENOMIC DNA]</scope>
    <source>
        <strain evidence="14 15">LMG 27724</strain>
    </source>
</reference>
<dbReference type="PANTHER" id="PTHR45436:SF8">
    <property type="entry name" value="HISTIDINE KINASE"/>
    <property type="match status" value="1"/>
</dbReference>
<dbReference type="PANTHER" id="PTHR45436">
    <property type="entry name" value="SENSOR HISTIDINE KINASE YKOH"/>
    <property type="match status" value="1"/>
</dbReference>
<comment type="catalytic activity">
    <reaction evidence="1">
        <text>ATP + protein L-histidine = ADP + protein N-phospho-L-histidine.</text>
        <dbReference type="EC" id="2.7.13.3"/>
    </reaction>
</comment>
<evidence type="ECO:0000256" key="11">
    <source>
        <dbReference type="SAM" id="Phobius"/>
    </source>
</evidence>
<dbReference type="EMBL" id="JABEQE010000010">
    <property type="protein sequence ID" value="MBB2172968.1"/>
    <property type="molecule type" value="Genomic_DNA"/>
</dbReference>
<dbReference type="InterPro" id="IPR003660">
    <property type="entry name" value="HAMP_dom"/>
</dbReference>
<dbReference type="CDD" id="cd00075">
    <property type="entry name" value="HATPase"/>
    <property type="match status" value="1"/>
</dbReference>
<evidence type="ECO:0000256" key="9">
    <source>
        <dbReference type="ARBA" id="ARBA00023012"/>
    </source>
</evidence>
<dbReference type="CDD" id="cd00082">
    <property type="entry name" value="HisKA"/>
    <property type="match status" value="1"/>
</dbReference>
<proteinExistence type="predicted"/>
<evidence type="ECO:0000256" key="1">
    <source>
        <dbReference type="ARBA" id="ARBA00000085"/>
    </source>
</evidence>
<evidence type="ECO:0000256" key="3">
    <source>
        <dbReference type="ARBA" id="ARBA00012438"/>
    </source>
</evidence>
<dbReference type="Gene3D" id="3.30.565.10">
    <property type="entry name" value="Histidine kinase-like ATPase, C-terminal domain"/>
    <property type="match status" value="1"/>
</dbReference>
<evidence type="ECO:0000256" key="5">
    <source>
        <dbReference type="ARBA" id="ARBA00022679"/>
    </source>
</evidence>
<evidence type="ECO:0000313" key="15">
    <source>
        <dbReference type="Proteomes" id="UP000577891"/>
    </source>
</evidence>